<gene>
    <name evidence="1" type="ORF">EHO60_15100</name>
</gene>
<dbReference type="GO" id="GO:0016787">
    <property type="term" value="F:hydrolase activity"/>
    <property type="evidence" value="ECO:0007669"/>
    <property type="project" value="UniProtKB-KW"/>
</dbReference>
<proteinExistence type="predicted"/>
<reference evidence="1" key="1">
    <citation type="journal article" date="2019" name="PLoS Negl. Trop. Dis.">
        <title>Revisiting the worldwide diversity of Leptospira species in the environment.</title>
        <authorList>
            <person name="Vincent A.T."/>
            <person name="Schiettekatte O."/>
            <person name="Bourhy P."/>
            <person name="Veyrier F.J."/>
            <person name="Picardeau M."/>
        </authorList>
    </citation>
    <scope>NUCLEOTIDE SEQUENCE [LARGE SCALE GENOMIC DNA]</scope>
    <source>
        <strain evidence="1">SSW15</strain>
    </source>
</reference>
<comment type="caution">
    <text evidence="1">The sequence shown here is derived from an EMBL/GenBank/DDBJ whole genome shotgun (WGS) entry which is preliminary data.</text>
</comment>
<dbReference type="Gene3D" id="3.60.110.10">
    <property type="entry name" value="Carbon-nitrogen hydrolase"/>
    <property type="match status" value="1"/>
</dbReference>
<evidence type="ECO:0000313" key="1">
    <source>
        <dbReference type="EMBL" id="TGK06366.1"/>
    </source>
</evidence>
<dbReference type="OrthoDB" id="337992at2"/>
<name>A0A4R9G4C5_9LEPT</name>
<organism evidence="1 2">
    <name type="scientific">Leptospira fletcheri</name>
    <dbReference type="NCBI Taxonomy" id="2484981"/>
    <lineage>
        <taxon>Bacteria</taxon>
        <taxon>Pseudomonadati</taxon>
        <taxon>Spirochaetota</taxon>
        <taxon>Spirochaetia</taxon>
        <taxon>Leptospirales</taxon>
        <taxon>Leptospiraceae</taxon>
        <taxon>Leptospira</taxon>
    </lineage>
</organism>
<dbReference type="Proteomes" id="UP000298458">
    <property type="component" value="Unassembled WGS sequence"/>
</dbReference>
<dbReference type="AlphaFoldDB" id="A0A4R9G4C5"/>
<dbReference type="EMBL" id="RQET01000013">
    <property type="protein sequence ID" value="TGK06366.1"/>
    <property type="molecule type" value="Genomic_DNA"/>
</dbReference>
<evidence type="ECO:0000313" key="2">
    <source>
        <dbReference type="Proteomes" id="UP000298458"/>
    </source>
</evidence>
<accession>A0A4R9G4C5</accession>
<keyword evidence="2" id="KW-1185">Reference proteome</keyword>
<dbReference type="SUPFAM" id="SSF56317">
    <property type="entry name" value="Carbon-nitrogen hydrolase"/>
    <property type="match status" value="1"/>
</dbReference>
<dbReference type="InterPro" id="IPR036526">
    <property type="entry name" value="C-N_Hydrolase_sf"/>
</dbReference>
<dbReference type="RefSeq" id="WP_135769048.1">
    <property type="nucleotide sequence ID" value="NZ_RQET01000013.1"/>
</dbReference>
<protein>
    <submittedName>
        <fullName evidence="1">Amidohydrolase</fullName>
    </submittedName>
</protein>
<sequence length="238" mass="26056">MASVKITLFQKELSQPISPDQRSKLSKEKSDFLILPMYFPGGGTASPESLSSRSKSFSDELLAVSEVYKGAILGGCMFRKDDSGKLRLSVPIVQNVVLIDWYDVKILSEEDSPALPGAGEEVLILGGFRFGVFVGKEIGDAQRFERLQSENINLAFHLDAVPENGISYSEDLKRYADLSSTYGLYLLRSSGHGIPFGKKKIGRSLLSTPTGVAWKVAESENDKEIIKTVNINGINGLF</sequence>
<keyword evidence="1" id="KW-0378">Hydrolase</keyword>